<dbReference type="Pfam" id="PF19289">
    <property type="entry name" value="PmbA_TldD_3rd"/>
    <property type="match status" value="1"/>
</dbReference>
<evidence type="ECO:0000256" key="3">
    <source>
        <dbReference type="ARBA" id="ARBA00022801"/>
    </source>
</evidence>
<keyword evidence="4" id="KW-0482">Metalloprotease</keyword>
<evidence type="ECO:0000256" key="4">
    <source>
        <dbReference type="ARBA" id="ARBA00023049"/>
    </source>
</evidence>
<reference evidence="8" key="2">
    <citation type="submission" date="2021-04" db="EMBL/GenBank/DDBJ databases">
        <authorList>
            <person name="Dong X."/>
        </authorList>
    </citation>
    <scope>NUCLEOTIDE SEQUENCE</scope>
    <source>
        <strain evidence="8">ZWT</strain>
    </source>
</reference>
<keyword evidence="2" id="KW-0645">Protease</keyword>
<organism evidence="8 9">
    <name type="scientific">Oceanirhabdus seepicola</name>
    <dbReference type="NCBI Taxonomy" id="2828781"/>
    <lineage>
        <taxon>Bacteria</taxon>
        <taxon>Bacillati</taxon>
        <taxon>Bacillota</taxon>
        <taxon>Clostridia</taxon>
        <taxon>Eubacteriales</taxon>
        <taxon>Clostridiaceae</taxon>
        <taxon>Oceanirhabdus</taxon>
    </lineage>
</organism>
<dbReference type="GO" id="GO:0005829">
    <property type="term" value="C:cytosol"/>
    <property type="evidence" value="ECO:0007669"/>
    <property type="project" value="TreeGrafter"/>
</dbReference>
<dbReference type="InterPro" id="IPR002510">
    <property type="entry name" value="Metalloprtase-TldD/E_N"/>
</dbReference>
<dbReference type="AlphaFoldDB" id="A0A9J6P4Y7"/>
<dbReference type="RefSeq" id="WP_250859788.1">
    <property type="nucleotide sequence ID" value="NZ_JAGSOJ010000002.1"/>
</dbReference>
<dbReference type="SUPFAM" id="SSF111283">
    <property type="entry name" value="Putative modulator of DNA gyrase, PmbA/TldD"/>
    <property type="match status" value="1"/>
</dbReference>
<evidence type="ECO:0000259" key="6">
    <source>
        <dbReference type="Pfam" id="PF19289"/>
    </source>
</evidence>
<dbReference type="InterPro" id="IPR045569">
    <property type="entry name" value="Metalloprtase-TldD/E_C"/>
</dbReference>
<feature type="domain" description="Metalloprotease TldD/E N-terminal" evidence="5">
    <location>
        <begin position="20"/>
        <end position="81"/>
    </location>
</feature>
<evidence type="ECO:0000256" key="1">
    <source>
        <dbReference type="ARBA" id="ARBA00005836"/>
    </source>
</evidence>
<dbReference type="PANTHER" id="PTHR30624">
    <property type="entry name" value="UNCHARACTERIZED PROTEIN TLDD AND PMBA"/>
    <property type="match status" value="1"/>
</dbReference>
<dbReference type="InterPro" id="IPR036059">
    <property type="entry name" value="TldD/PmbA_sf"/>
</dbReference>
<keyword evidence="9" id="KW-1185">Reference proteome</keyword>
<evidence type="ECO:0000259" key="5">
    <source>
        <dbReference type="Pfam" id="PF01523"/>
    </source>
</evidence>
<dbReference type="InterPro" id="IPR025502">
    <property type="entry name" value="TldD"/>
</dbReference>
<dbReference type="Proteomes" id="UP001056429">
    <property type="component" value="Unassembled WGS sequence"/>
</dbReference>
<dbReference type="PANTHER" id="PTHR30624:SF0">
    <property type="entry name" value="METALLOPROTEASE SLR0863"/>
    <property type="match status" value="1"/>
</dbReference>
<dbReference type="InterPro" id="IPR045570">
    <property type="entry name" value="Metalloprtase-TldD/E_cen_dom"/>
</dbReference>
<name>A0A9J6P4Y7_9CLOT</name>
<evidence type="ECO:0000256" key="2">
    <source>
        <dbReference type="ARBA" id="ARBA00022670"/>
    </source>
</evidence>
<dbReference type="InterPro" id="IPR051463">
    <property type="entry name" value="Peptidase_U62_metallo"/>
</dbReference>
<dbReference type="GO" id="GO:0006508">
    <property type="term" value="P:proteolysis"/>
    <property type="evidence" value="ECO:0007669"/>
    <property type="project" value="UniProtKB-KW"/>
</dbReference>
<proteinExistence type="inferred from homology"/>
<protein>
    <submittedName>
        <fullName evidence="8">TldD/PmbA family protein</fullName>
    </submittedName>
</protein>
<reference evidence="8" key="1">
    <citation type="journal article" date="2021" name="mSystems">
        <title>Bacteria and Archaea Synergistically Convert Glycine Betaine to Biogenic Methane in the Formosa Cold Seep of the South China Sea.</title>
        <authorList>
            <person name="Li L."/>
            <person name="Zhang W."/>
            <person name="Zhang S."/>
            <person name="Song L."/>
            <person name="Sun Q."/>
            <person name="Zhang H."/>
            <person name="Xiang H."/>
            <person name="Dong X."/>
        </authorList>
    </citation>
    <scope>NUCLEOTIDE SEQUENCE</scope>
    <source>
        <strain evidence="8">ZWT</strain>
    </source>
</reference>
<dbReference type="InterPro" id="IPR035068">
    <property type="entry name" value="TldD/PmbA_N"/>
</dbReference>
<gene>
    <name evidence="8" type="ORF">KDK92_13265</name>
</gene>
<feature type="domain" description="Metalloprotease TldD/E C-terminal" evidence="6">
    <location>
        <begin position="221"/>
        <end position="455"/>
    </location>
</feature>
<evidence type="ECO:0000313" key="9">
    <source>
        <dbReference type="Proteomes" id="UP001056429"/>
    </source>
</evidence>
<keyword evidence="3" id="KW-0378">Hydrolase</keyword>
<dbReference type="Pfam" id="PF19290">
    <property type="entry name" value="PmbA_TldD_2nd"/>
    <property type="match status" value="1"/>
</dbReference>
<dbReference type="GO" id="GO:0008237">
    <property type="term" value="F:metallopeptidase activity"/>
    <property type="evidence" value="ECO:0007669"/>
    <property type="project" value="UniProtKB-KW"/>
</dbReference>
<dbReference type="Gene3D" id="3.30.2290.10">
    <property type="entry name" value="PmbA/TldD superfamily"/>
    <property type="match status" value="1"/>
</dbReference>
<comment type="caution">
    <text evidence="8">The sequence shown here is derived from an EMBL/GenBank/DDBJ whole genome shotgun (WGS) entry which is preliminary data.</text>
</comment>
<accession>A0A9J6P4Y7</accession>
<dbReference type="PIRSF" id="PIRSF004919">
    <property type="entry name" value="TldD"/>
    <property type="match status" value="1"/>
</dbReference>
<feature type="domain" description="Metalloprotease TldD/E central" evidence="7">
    <location>
        <begin position="108"/>
        <end position="191"/>
    </location>
</feature>
<comment type="similarity">
    <text evidence="1">Belongs to the peptidase U62 family.</text>
</comment>
<sequence length="457" mass="49803">MKDTLLKCIENYKFQCDYLDIRLEDSASTSIAITKGKLDSLKKSSEIGGIVRALYKGAWGVVSFNNLENLDSFTEAAIKQAKLTGKEESTLAPVEVVEDSVLLDLKNDPRKVSLDEKINLLTEYNKLALDFHGKISSVTVGYNEKFSNLTFTNSEGSYVYQEKMDLGGGIHITSVDGDNSQSTSVGYGSTDDYNCVLGLHDEIKKQSQIAVELLDAPKVKSGTYTIITDSHLSGVFVHEAFGHLSEGDNVYENKELADIMELGKEFGRPILNIYDSGLDKGKRGYLKYDDEGVKTEKTYLIKEGKLVGRLHSRGTAGRMGEKATGSGRAICYKHAPIPRMRNTVIELGESSFDEMIKDVSLGILANGTNGGQTNGDNFTFSASYGYMIRDGKVCELVRDINLAGNVFETLKNIDMIGNENTSHDSGGGCGKGEQFPLPVSDGGPRIRIQNVVVGGEA</sequence>
<dbReference type="EMBL" id="JAGSOJ010000002">
    <property type="protein sequence ID" value="MCM1990696.1"/>
    <property type="molecule type" value="Genomic_DNA"/>
</dbReference>
<evidence type="ECO:0000313" key="8">
    <source>
        <dbReference type="EMBL" id="MCM1990696.1"/>
    </source>
</evidence>
<dbReference type="Pfam" id="PF01523">
    <property type="entry name" value="PmbA_TldD_1st"/>
    <property type="match status" value="1"/>
</dbReference>
<evidence type="ECO:0000259" key="7">
    <source>
        <dbReference type="Pfam" id="PF19290"/>
    </source>
</evidence>